<protein>
    <submittedName>
        <fullName evidence="11">Two-component system response regulator</fullName>
    </submittedName>
</protein>
<dbReference type="Proteomes" id="UP000095209">
    <property type="component" value="Unassembled WGS sequence"/>
</dbReference>
<evidence type="ECO:0000256" key="4">
    <source>
        <dbReference type="ARBA" id="ARBA00023012"/>
    </source>
</evidence>
<dbReference type="PIRSF" id="PIRSF006171">
    <property type="entry name" value="RR_citrat_malat"/>
    <property type="match status" value="1"/>
</dbReference>
<dbReference type="InterPro" id="IPR006793">
    <property type="entry name" value="FaeA"/>
</dbReference>
<keyword evidence="6" id="KW-0238">DNA-binding</keyword>
<organism evidence="11 12">
    <name type="scientific">Bacillus solimangrovi</name>
    <dbReference type="NCBI Taxonomy" id="1305675"/>
    <lineage>
        <taxon>Bacteria</taxon>
        <taxon>Bacillati</taxon>
        <taxon>Bacillota</taxon>
        <taxon>Bacilli</taxon>
        <taxon>Bacillales</taxon>
        <taxon>Bacillaceae</taxon>
        <taxon>Bacillus</taxon>
    </lineage>
</organism>
<evidence type="ECO:0000313" key="11">
    <source>
        <dbReference type="EMBL" id="OEH92106.1"/>
    </source>
</evidence>
<evidence type="ECO:0000256" key="5">
    <source>
        <dbReference type="ARBA" id="ARBA00023015"/>
    </source>
</evidence>
<dbReference type="GO" id="GO:0005737">
    <property type="term" value="C:cytoplasm"/>
    <property type="evidence" value="ECO:0007669"/>
    <property type="project" value="UniProtKB-SubCell"/>
</dbReference>
<evidence type="ECO:0000256" key="3">
    <source>
        <dbReference type="ARBA" id="ARBA00022553"/>
    </source>
</evidence>
<dbReference type="CDD" id="cd19925">
    <property type="entry name" value="REC_citrate_TCS"/>
    <property type="match status" value="1"/>
</dbReference>
<dbReference type="InterPro" id="IPR024187">
    <property type="entry name" value="Sig_transdc_resp-reg_cit/mal"/>
</dbReference>
<dbReference type="Gene3D" id="3.40.50.2300">
    <property type="match status" value="1"/>
</dbReference>
<reference evidence="11 12" key="1">
    <citation type="submission" date="2016-08" db="EMBL/GenBank/DDBJ databases">
        <title>Genome of Bacillus solimangrovi GH2-4.</title>
        <authorList>
            <person name="Lim S."/>
            <person name="Kim B.-C."/>
        </authorList>
    </citation>
    <scope>NUCLEOTIDE SEQUENCE [LARGE SCALE GENOMIC DNA]</scope>
    <source>
        <strain evidence="11 12">GH2-4</strain>
    </source>
</reference>
<name>A0A1E5LDE8_9BACI</name>
<keyword evidence="4" id="KW-0902">Two-component regulatory system</keyword>
<evidence type="ECO:0000256" key="6">
    <source>
        <dbReference type="ARBA" id="ARBA00023125"/>
    </source>
</evidence>
<gene>
    <name evidence="11" type="ORF">BFG57_16615</name>
</gene>
<dbReference type="OrthoDB" id="9759232at2"/>
<accession>A0A1E5LDE8</accession>
<dbReference type="InterPro" id="IPR001789">
    <property type="entry name" value="Sig_transdc_resp-reg_receiver"/>
</dbReference>
<dbReference type="EMBL" id="MJEH01000034">
    <property type="protein sequence ID" value="OEH92106.1"/>
    <property type="molecule type" value="Genomic_DNA"/>
</dbReference>
<dbReference type="AlphaFoldDB" id="A0A1E5LDE8"/>
<evidence type="ECO:0000313" key="12">
    <source>
        <dbReference type="Proteomes" id="UP000095209"/>
    </source>
</evidence>
<dbReference type="PROSITE" id="PS50110">
    <property type="entry name" value="RESPONSE_REGULATORY"/>
    <property type="match status" value="1"/>
</dbReference>
<dbReference type="Pfam" id="PF00072">
    <property type="entry name" value="Response_reg"/>
    <property type="match status" value="1"/>
</dbReference>
<feature type="domain" description="Response regulatory" evidence="10">
    <location>
        <begin position="7"/>
        <end position="123"/>
    </location>
</feature>
<dbReference type="Gene3D" id="1.10.10.10">
    <property type="entry name" value="Winged helix-like DNA-binding domain superfamily/Winged helix DNA-binding domain"/>
    <property type="match status" value="1"/>
</dbReference>
<dbReference type="InterPro" id="IPR011006">
    <property type="entry name" value="CheY-like_superfamily"/>
</dbReference>
<feature type="modified residue" description="4-aspartylphosphate" evidence="9">
    <location>
        <position position="58"/>
    </location>
</feature>
<keyword evidence="5" id="KW-0805">Transcription regulation</keyword>
<evidence type="ECO:0000256" key="1">
    <source>
        <dbReference type="ARBA" id="ARBA00004496"/>
    </source>
</evidence>
<dbReference type="InterPro" id="IPR051271">
    <property type="entry name" value="2C-system_Tx_regulators"/>
</dbReference>
<dbReference type="GO" id="GO:0003677">
    <property type="term" value="F:DNA binding"/>
    <property type="evidence" value="ECO:0007669"/>
    <property type="project" value="UniProtKB-KW"/>
</dbReference>
<dbReference type="GO" id="GO:0000156">
    <property type="term" value="F:phosphorelay response regulator activity"/>
    <property type="evidence" value="ECO:0007669"/>
    <property type="project" value="TreeGrafter"/>
</dbReference>
<evidence type="ECO:0000256" key="2">
    <source>
        <dbReference type="ARBA" id="ARBA00022490"/>
    </source>
</evidence>
<dbReference type="InterPro" id="IPR036390">
    <property type="entry name" value="WH_DNA-bd_sf"/>
</dbReference>
<evidence type="ECO:0000256" key="8">
    <source>
        <dbReference type="ARBA" id="ARBA00023163"/>
    </source>
</evidence>
<dbReference type="PANTHER" id="PTHR45526">
    <property type="entry name" value="TRANSCRIPTIONAL REGULATORY PROTEIN DPIA"/>
    <property type="match status" value="1"/>
</dbReference>
<evidence type="ECO:0000256" key="9">
    <source>
        <dbReference type="PROSITE-ProRule" id="PRU00169"/>
    </source>
</evidence>
<dbReference type="RefSeq" id="WP_069717848.1">
    <property type="nucleotide sequence ID" value="NZ_MJEH01000034.1"/>
</dbReference>
<dbReference type="InterPro" id="IPR036388">
    <property type="entry name" value="WH-like_DNA-bd_sf"/>
</dbReference>
<keyword evidence="7" id="KW-0010">Activator</keyword>
<keyword evidence="2" id="KW-0963">Cytoplasm</keyword>
<sequence length="230" mass="26092">MNKHPYKVLLIEDDPMVQEVNKQFIERVQGFKVIGIANNGIEGLTMIQELRPDIAILDIYMPNQDGLETLSLLRKSATPIDVIAVTAANDIETVRRVLQLGAVDYIMKPFKFERMKQALENYISYQKKLSDKDKLSQNELDLLLYGNNKTTEKILPKGLNAITLNKILSYLSSINEPVSAEEVAEGIGLARVTARRYLEYLEKEGRVCIKIKYGGVGRPINRYVIENSFN</sequence>
<proteinExistence type="predicted"/>
<dbReference type="Pfam" id="PF04703">
    <property type="entry name" value="FaeA"/>
    <property type="match status" value="1"/>
</dbReference>
<evidence type="ECO:0000256" key="7">
    <source>
        <dbReference type="ARBA" id="ARBA00023159"/>
    </source>
</evidence>
<dbReference type="SMART" id="SM00448">
    <property type="entry name" value="REC"/>
    <property type="match status" value="1"/>
</dbReference>
<dbReference type="SUPFAM" id="SSF52172">
    <property type="entry name" value="CheY-like"/>
    <property type="match status" value="1"/>
</dbReference>
<dbReference type="PANTHER" id="PTHR45526:SF1">
    <property type="entry name" value="TRANSCRIPTIONAL REGULATORY PROTEIN DCUR-RELATED"/>
    <property type="match status" value="1"/>
</dbReference>
<dbReference type="STRING" id="1305675.BFG57_16615"/>
<dbReference type="GO" id="GO:0003700">
    <property type="term" value="F:DNA-binding transcription factor activity"/>
    <property type="evidence" value="ECO:0007669"/>
    <property type="project" value="InterPro"/>
</dbReference>
<keyword evidence="3 9" id="KW-0597">Phosphoprotein</keyword>
<comment type="caution">
    <text evidence="11">The sequence shown here is derived from an EMBL/GenBank/DDBJ whole genome shotgun (WGS) entry which is preliminary data.</text>
</comment>
<keyword evidence="12" id="KW-1185">Reference proteome</keyword>
<keyword evidence="8" id="KW-0804">Transcription</keyword>
<comment type="subcellular location">
    <subcellularLocation>
        <location evidence="1">Cytoplasm</location>
    </subcellularLocation>
</comment>
<dbReference type="SUPFAM" id="SSF46785">
    <property type="entry name" value="Winged helix' DNA-binding domain"/>
    <property type="match status" value="1"/>
</dbReference>
<evidence type="ECO:0000259" key="10">
    <source>
        <dbReference type="PROSITE" id="PS50110"/>
    </source>
</evidence>